<evidence type="ECO:0000313" key="2">
    <source>
        <dbReference type="Proteomes" id="UP000028542"/>
    </source>
</evidence>
<dbReference type="STRING" id="318464.IO99_13820"/>
<comment type="caution">
    <text evidence="1">The sequence shown here is derived from an EMBL/GenBank/DDBJ whole genome shotgun (WGS) entry which is preliminary data.</text>
</comment>
<proteinExistence type="predicted"/>
<accession>A0A084J9D4</accession>
<gene>
    <name evidence="1" type="ORF">IO99_13820</name>
</gene>
<dbReference type="EMBL" id="JPMD01000033">
    <property type="protein sequence ID" value="KEZ85568.1"/>
    <property type="molecule type" value="Genomic_DNA"/>
</dbReference>
<dbReference type="Proteomes" id="UP000028542">
    <property type="component" value="Unassembled WGS sequence"/>
</dbReference>
<dbReference type="RefSeq" id="WP_035134209.1">
    <property type="nucleotide sequence ID" value="NZ_JPMD01000033.1"/>
</dbReference>
<keyword evidence="2" id="KW-1185">Reference proteome</keyword>
<name>A0A084J9D4_9CLOT</name>
<reference evidence="1 2" key="1">
    <citation type="submission" date="2014-07" db="EMBL/GenBank/DDBJ databases">
        <title>Draft genome of Clostridium sulfidigenes 113A isolated from sediments associated with methane hydrate from Krishna Godavari basin.</title>
        <authorList>
            <person name="Honkalas V.S."/>
            <person name="Dabir A.P."/>
            <person name="Arora P."/>
            <person name="Dhakephalkar P.K."/>
        </authorList>
    </citation>
    <scope>NUCLEOTIDE SEQUENCE [LARGE SCALE GENOMIC DNA]</scope>
    <source>
        <strain evidence="1 2">113A</strain>
    </source>
</reference>
<organism evidence="1 2">
    <name type="scientific">Clostridium sulfidigenes</name>
    <dbReference type="NCBI Taxonomy" id="318464"/>
    <lineage>
        <taxon>Bacteria</taxon>
        <taxon>Bacillati</taxon>
        <taxon>Bacillota</taxon>
        <taxon>Clostridia</taxon>
        <taxon>Eubacteriales</taxon>
        <taxon>Clostridiaceae</taxon>
        <taxon>Clostridium</taxon>
    </lineage>
</organism>
<sequence>MRYVFELSFIEKPKCSSCMLCGVKGLDLNGESVIACFGLGNRPKCPEEGCRKDCPLKISE</sequence>
<evidence type="ECO:0000313" key="1">
    <source>
        <dbReference type="EMBL" id="KEZ85568.1"/>
    </source>
</evidence>
<dbReference type="AlphaFoldDB" id="A0A084J9D4"/>
<protein>
    <submittedName>
        <fullName evidence="1">Uncharacterized protein</fullName>
    </submittedName>
</protein>